<dbReference type="Proteomes" id="UP000324222">
    <property type="component" value="Unassembled WGS sequence"/>
</dbReference>
<organism evidence="1 2">
    <name type="scientific">Portunus trituberculatus</name>
    <name type="common">Swimming crab</name>
    <name type="synonym">Neptunus trituberculatus</name>
    <dbReference type="NCBI Taxonomy" id="210409"/>
    <lineage>
        <taxon>Eukaryota</taxon>
        <taxon>Metazoa</taxon>
        <taxon>Ecdysozoa</taxon>
        <taxon>Arthropoda</taxon>
        <taxon>Crustacea</taxon>
        <taxon>Multicrustacea</taxon>
        <taxon>Malacostraca</taxon>
        <taxon>Eumalacostraca</taxon>
        <taxon>Eucarida</taxon>
        <taxon>Decapoda</taxon>
        <taxon>Pleocyemata</taxon>
        <taxon>Brachyura</taxon>
        <taxon>Eubrachyura</taxon>
        <taxon>Portunoidea</taxon>
        <taxon>Portunidae</taxon>
        <taxon>Portuninae</taxon>
        <taxon>Portunus</taxon>
    </lineage>
</organism>
<accession>A0A5B7DCZ7</accession>
<sequence length="93" mass="10710">MVCKTPGPDTAKHTPDNKKLFRKIGSKQDSMGFQGNLYELKIWSEKWMLDFLPYSKFMRVGSSNTELPESRIFSTIPNIITEKNISIVVEEKL</sequence>
<evidence type="ECO:0000313" key="1">
    <source>
        <dbReference type="EMBL" id="MPC19168.1"/>
    </source>
</evidence>
<name>A0A5B7DCZ7_PORTR</name>
<dbReference type="AlphaFoldDB" id="A0A5B7DCZ7"/>
<keyword evidence="2" id="KW-1185">Reference proteome</keyword>
<comment type="caution">
    <text evidence="1">The sequence shown here is derived from an EMBL/GenBank/DDBJ whole genome shotgun (WGS) entry which is preliminary data.</text>
</comment>
<evidence type="ECO:0000313" key="2">
    <source>
        <dbReference type="Proteomes" id="UP000324222"/>
    </source>
</evidence>
<gene>
    <name evidence="1" type="ORF">E2C01_012076</name>
</gene>
<protein>
    <submittedName>
        <fullName evidence="1">Uncharacterized protein</fullName>
    </submittedName>
</protein>
<dbReference type="EMBL" id="VSRR010000746">
    <property type="protein sequence ID" value="MPC19168.1"/>
    <property type="molecule type" value="Genomic_DNA"/>
</dbReference>
<reference evidence="1 2" key="1">
    <citation type="submission" date="2019-05" db="EMBL/GenBank/DDBJ databases">
        <title>Another draft genome of Portunus trituberculatus and its Hox gene families provides insights of decapod evolution.</title>
        <authorList>
            <person name="Jeong J.-H."/>
            <person name="Song I."/>
            <person name="Kim S."/>
            <person name="Choi T."/>
            <person name="Kim D."/>
            <person name="Ryu S."/>
            <person name="Kim W."/>
        </authorList>
    </citation>
    <scope>NUCLEOTIDE SEQUENCE [LARGE SCALE GENOMIC DNA]</scope>
    <source>
        <tissue evidence="1">Muscle</tissue>
    </source>
</reference>
<proteinExistence type="predicted"/>